<dbReference type="EMBL" id="CBLX010000004">
    <property type="protein sequence ID" value="CDG38706.1"/>
    <property type="molecule type" value="Genomic_DNA"/>
</dbReference>
<sequence length="44" mass="4953">MLLIARDRSQEIKPLLSEGEIIRFTAVKHEVFELGVPCRVGGDE</sequence>
<reference evidence="1 2" key="1">
    <citation type="journal article" date="2014" name="Genome Biol. Evol.">
        <title>Acetic acid bacteria genomes reveal functional traits for adaptation to life in insect guts.</title>
        <authorList>
            <person name="Chouaia B."/>
            <person name="Gaiarsa S."/>
            <person name="Crotti E."/>
            <person name="Comandatore F."/>
            <person name="Degli Esposti M."/>
            <person name="Ricci I."/>
            <person name="Alma A."/>
            <person name="Favia G."/>
            <person name="Bandi C."/>
            <person name="Daffonchio D."/>
        </authorList>
    </citation>
    <scope>NUCLEOTIDE SEQUENCE [LARGE SCALE GENOMIC DNA]</scope>
    <source>
        <strain evidence="1 2">SF2.1</strain>
    </source>
</reference>
<dbReference type="Proteomes" id="UP000027583">
    <property type="component" value="Unassembled WGS sequence"/>
</dbReference>
<comment type="caution">
    <text evidence="1">The sequence shown here is derived from an EMBL/GenBank/DDBJ whole genome shotgun (WGS) entry which is preliminary data.</text>
</comment>
<name>A0A060QHL0_9PROT</name>
<organism evidence="1 2">
    <name type="scientific">Asaia bogorensis</name>
    <dbReference type="NCBI Taxonomy" id="91915"/>
    <lineage>
        <taxon>Bacteria</taxon>
        <taxon>Pseudomonadati</taxon>
        <taxon>Pseudomonadota</taxon>
        <taxon>Alphaproteobacteria</taxon>
        <taxon>Acetobacterales</taxon>
        <taxon>Acetobacteraceae</taxon>
        <taxon>Asaia</taxon>
    </lineage>
</organism>
<gene>
    <name evidence="1" type="ORF">ASAP_0661</name>
</gene>
<reference evidence="1 2" key="2">
    <citation type="journal article" date="2014" name="PLoS ONE">
        <title>Evolution of mitochondria reconstructed from the energy metabolism of living bacteria.</title>
        <authorList>
            <person name="Degli Esposti M."/>
            <person name="Chouaia B."/>
            <person name="Comandatore F."/>
            <person name="Crotti E."/>
            <person name="Sassera D."/>
            <person name="Lievens P.M."/>
            <person name="Daffonchio D."/>
            <person name="Bandi C."/>
        </authorList>
    </citation>
    <scope>NUCLEOTIDE SEQUENCE [LARGE SCALE GENOMIC DNA]</scope>
    <source>
        <strain evidence="1 2">SF2.1</strain>
    </source>
</reference>
<dbReference type="AlphaFoldDB" id="A0A060QHL0"/>
<evidence type="ECO:0000313" key="1">
    <source>
        <dbReference type="EMBL" id="CDG38706.1"/>
    </source>
</evidence>
<protein>
    <submittedName>
        <fullName evidence="1">Uncharacterized protein</fullName>
    </submittedName>
</protein>
<accession>A0A060QHL0</accession>
<proteinExistence type="predicted"/>
<evidence type="ECO:0000313" key="2">
    <source>
        <dbReference type="Proteomes" id="UP000027583"/>
    </source>
</evidence>